<keyword evidence="5" id="KW-0997">Cell inner membrane</keyword>
<sequence length="469" mass="48715">MHLPDSASELTASRHLPLEVLRRYVAGMLEPAEQHGVEAHTLTCPRCADLLEGLALQPAAVTDASITDLRQRLNARVHELATESKPKPALGWAWQQLAAAAVLLLTLGAAVMWFALLRPAPLNTASRPEVGQQEALATAPIAPSAPMLVTPKSAATAGPIPEVAAVTPAPAAPDLAAVRPAAPAAPLHRLRVLARHPSPSARQVAANEPVPSDESPAVAYGGIEPPNGEVAASTAAASDSVSQAWKGSGAEEVGVATKAKARAARAVAAAPPSPDLRTVQGRVTDAAGVPLPGATVLVPGTQNGTSTNAEGAFSLQVPATTKQLSVSSIGYTAQTRSLRPTDSTLALALTPDTKALSEVVVVRRDAPPAPMSVGAMPAGGYAGLKKYLRDSLDYPEKALEARQEGNVKLRFVVGIDGKLSDIKVVKKLSEECDAEAIRLLQEGPAWFPAIQNGRRTARTVEITVPFKIE</sequence>
<dbReference type="InterPro" id="IPR027383">
    <property type="entry name" value="Znf_put"/>
</dbReference>
<evidence type="ECO:0000256" key="9">
    <source>
        <dbReference type="ARBA" id="ARBA00023136"/>
    </source>
</evidence>
<dbReference type="PANTHER" id="PTHR33446:SF2">
    <property type="entry name" value="PROTEIN TONB"/>
    <property type="match status" value="1"/>
</dbReference>
<dbReference type="SUPFAM" id="SSF74653">
    <property type="entry name" value="TolA/TonB C-terminal domain"/>
    <property type="match status" value="1"/>
</dbReference>
<dbReference type="RefSeq" id="WP_188557161.1">
    <property type="nucleotide sequence ID" value="NZ_BMGS01000003.1"/>
</dbReference>
<evidence type="ECO:0000256" key="3">
    <source>
        <dbReference type="ARBA" id="ARBA00022448"/>
    </source>
</evidence>
<dbReference type="NCBIfam" id="TIGR01352">
    <property type="entry name" value="tonB_Cterm"/>
    <property type="match status" value="1"/>
</dbReference>
<evidence type="ECO:0000259" key="10">
    <source>
        <dbReference type="PROSITE" id="PS52015"/>
    </source>
</evidence>
<keyword evidence="8" id="KW-1133">Transmembrane helix</keyword>
<organism evidence="11 12">
    <name type="scientific">Hymenobacter glacieicola</name>
    <dbReference type="NCBI Taxonomy" id="1562124"/>
    <lineage>
        <taxon>Bacteria</taxon>
        <taxon>Pseudomonadati</taxon>
        <taxon>Bacteroidota</taxon>
        <taxon>Cytophagia</taxon>
        <taxon>Cytophagales</taxon>
        <taxon>Hymenobacteraceae</taxon>
        <taxon>Hymenobacter</taxon>
    </lineage>
</organism>
<evidence type="ECO:0000256" key="1">
    <source>
        <dbReference type="ARBA" id="ARBA00004383"/>
    </source>
</evidence>
<keyword evidence="11" id="KW-0176">Collagen</keyword>
<evidence type="ECO:0000313" key="11">
    <source>
        <dbReference type="EMBL" id="GGG39390.1"/>
    </source>
</evidence>
<keyword evidence="6" id="KW-0812">Transmembrane</keyword>
<evidence type="ECO:0000256" key="5">
    <source>
        <dbReference type="ARBA" id="ARBA00022519"/>
    </source>
</evidence>
<comment type="caution">
    <text evidence="11">The sequence shown here is derived from an EMBL/GenBank/DDBJ whole genome shotgun (WGS) entry which is preliminary data.</text>
</comment>
<keyword evidence="7" id="KW-0653">Protein transport</keyword>
<keyword evidence="12" id="KW-1185">Reference proteome</keyword>
<protein>
    <submittedName>
        <fullName evidence="11">Collagen-binding protein</fullName>
    </submittedName>
</protein>
<evidence type="ECO:0000256" key="6">
    <source>
        <dbReference type="ARBA" id="ARBA00022692"/>
    </source>
</evidence>
<evidence type="ECO:0000313" key="12">
    <source>
        <dbReference type="Proteomes" id="UP000601361"/>
    </source>
</evidence>
<comment type="similarity">
    <text evidence="2">Belongs to the TonB family.</text>
</comment>
<dbReference type="Gene3D" id="1.10.10.1320">
    <property type="entry name" value="Anti-sigma factor, zinc-finger domain"/>
    <property type="match status" value="1"/>
</dbReference>
<accession>A0ABQ1WP88</accession>
<gene>
    <name evidence="11" type="ORF">GCM10011378_14590</name>
</gene>
<dbReference type="InterPro" id="IPR008969">
    <property type="entry name" value="CarboxyPept-like_regulatory"/>
</dbReference>
<dbReference type="Gene3D" id="2.60.40.1120">
    <property type="entry name" value="Carboxypeptidase-like, regulatory domain"/>
    <property type="match status" value="1"/>
</dbReference>
<dbReference type="PROSITE" id="PS52015">
    <property type="entry name" value="TONB_CTD"/>
    <property type="match status" value="1"/>
</dbReference>
<keyword evidence="9" id="KW-0472">Membrane</keyword>
<dbReference type="Pfam" id="PF13490">
    <property type="entry name" value="zf-HC2"/>
    <property type="match status" value="1"/>
</dbReference>
<dbReference type="PANTHER" id="PTHR33446">
    <property type="entry name" value="PROTEIN TONB-RELATED"/>
    <property type="match status" value="1"/>
</dbReference>
<keyword evidence="3" id="KW-0813">Transport</keyword>
<comment type="subcellular location">
    <subcellularLocation>
        <location evidence="1">Cell inner membrane</location>
        <topology evidence="1">Single-pass membrane protein</topology>
        <orientation evidence="1">Periplasmic side</orientation>
    </subcellularLocation>
</comment>
<dbReference type="InterPro" id="IPR041916">
    <property type="entry name" value="Anti_sigma_zinc_sf"/>
</dbReference>
<dbReference type="Pfam" id="PF03544">
    <property type="entry name" value="TonB_C"/>
    <property type="match status" value="1"/>
</dbReference>
<evidence type="ECO:0000256" key="2">
    <source>
        <dbReference type="ARBA" id="ARBA00006555"/>
    </source>
</evidence>
<dbReference type="EMBL" id="BMGS01000003">
    <property type="protein sequence ID" value="GGG39390.1"/>
    <property type="molecule type" value="Genomic_DNA"/>
</dbReference>
<reference evidence="12" key="1">
    <citation type="journal article" date="2019" name="Int. J. Syst. Evol. Microbiol.">
        <title>The Global Catalogue of Microorganisms (GCM) 10K type strain sequencing project: providing services to taxonomists for standard genome sequencing and annotation.</title>
        <authorList>
            <consortium name="The Broad Institute Genomics Platform"/>
            <consortium name="The Broad Institute Genome Sequencing Center for Infectious Disease"/>
            <person name="Wu L."/>
            <person name="Ma J."/>
        </authorList>
    </citation>
    <scope>NUCLEOTIDE SEQUENCE [LARGE SCALE GENOMIC DNA]</scope>
    <source>
        <strain evidence="12">CGMCC 1.12990</strain>
    </source>
</reference>
<dbReference type="InterPro" id="IPR051045">
    <property type="entry name" value="TonB-dependent_transducer"/>
</dbReference>
<dbReference type="Proteomes" id="UP000601361">
    <property type="component" value="Unassembled WGS sequence"/>
</dbReference>
<proteinExistence type="inferred from homology"/>
<dbReference type="InterPro" id="IPR037682">
    <property type="entry name" value="TonB_C"/>
</dbReference>
<dbReference type="Pfam" id="PF13715">
    <property type="entry name" value="CarbopepD_reg_2"/>
    <property type="match status" value="1"/>
</dbReference>
<name>A0ABQ1WP88_9BACT</name>
<feature type="domain" description="TonB C-terminal" evidence="10">
    <location>
        <begin position="379"/>
        <end position="469"/>
    </location>
</feature>
<dbReference type="SUPFAM" id="SSF49464">
    <property type="entry name" value="Carboxypeptidase regulatory domain-like"/>
    <property type="match status" value="1"/>
</dbReference>
<evidence type="ECO:0000256" key="4">
    <source>
        <dbReference type="ARBA" id="ARBA00022475"/>
    </source>
</evidence>
<evidence type="ECO:0000256" key="7">
    <source>
        <dbReference type="ARBA" id="ARBA00022927"/>
    </source>
</evidence>
<keyword evidence="4" id="KW-1003">Cell membrane</keyword>
<dbReference type="Gene3D" id="3.30.1150.10">
    <property type="match status" value="1"/>
</dbReference>
<evidence type="ECO:0000256" key="8">
    <source>
        <dbReference type="ARBA" id="ARBA00022989"/>
    </source>
</evidence>
<dbReference type="InterPro" id="IPR006260">
    <property type="entry name" value="TonB/TolA_C"/>
</dbReference>